<organism evidence="2 3">
    <name type="scientific">Acidiphilium rubrum</name>
    <dbReference type="NCBI Taxonomy" id="526"/>
    <lineage>
        <taxon>Bacteria</taxon>
        <taxon>Pseudomonadati</taxon>
        <taxon>Pseudomonadota</taxon>
        <taxon>Alphaproteobacteria</taxon>
        <taxon>Acetobacterales</taxon>
        <taxon>Acidocellaceae</taxon>
        <taxon>Acidiphilium</taxon>
    </lineage>
</organism>
<reference evidence="2 3" key="1">
    <citation type="submission" date="2017-01" db="EMBL/GenBank/DDBJ databases">
        <authorList>
            <person name="Varghese N."/>
            <person name="Submissions S."/>
        </authorList>
    </citation>
    <scope>NUCLEOTIDE SEQUENCE [LARGE SCALE GENOMIC DNA]</scope>
    <source>
        <strain evidence="2 3">ATCC 35905</strain>
    </source>
</reference>
<comment type="caution">
    <text evidence="2">The sequence shown here is derived from an EMBL/GenBank/DDBJ whole genome shotgun (WGS) entry which is preliminary data.</text>
</comment>
<feature type="transmembrane region" description="Helical" evidence="1">
    <location>
        <begin position="63"/>
        <end position="80"/>
    </location>
</feature>
<evidence type="ECO:0000313" key="2">
    <source>
        <dbReference type="EMBL" id="SIR58560.1"/>
    </source>
</evidence>
<dbReference type="Proteomes" id="UP000186308">
    <property type="component" value="Unassembled WGS sequence"/>
</dbReference>
<evidence type="ECO:0000256" key="1">
    <source>
        <dbReference type="SAM" id="Phobius"/>
    </source>
</evidence>
<proteinExistence type="predicted"/>
<dbReference type="AlphaFoldDB" id="A0A8G2FIE2"/>
<protein>
    <submittedName>
        <fullName evidence="2">Uncharacterized protein</fullName>
    </submittedName>
</protein>
<keyword evidence="3" id="KW-1185">Reference proteome</keyword>
<sequence>MMAGWVRAVVIVAGVVVLLSLNAREFKAKRRVLETAFAAAPSDDPALALARAQAVQGQTNEQLLHMIHTMLAAILVALLWR</sequence>
<keyword evidence="1" id="KW-0812">Transmembrane</keyword>
<name>A0A8G2FIE2_ACIRU</name>
<gene>
    <name evidence="2" type="ORF">SAMN05421828_1692</name>
</gene>
<accession>A0A8G2FIE2</accession>
<keyword evidence="1" id="KW-0472">Membrane</keyword>
<evidence type="ECO:0000313" key="3">
    <source>
        <dbReference type="Proteomes" id="UP000186308"/>
    </source>
</evidence>
<dbReference type="EMBL" id="FTNE01000069">
    <property type="protein sequence ID" value="SIR58560.1"/>
    <property type="molecule type" value="Genomic_DNA"/>
</dbReference>
<dbReference type="RefSeq" id="WP_029314396.1">
    <property type="nucleotide sequence ID" value="NZ_FTNE01000069.1"/>
</dbReference>
<keyword evidence="1" id="KW-1133">Transmembrane helix</keyword>